<dbReference type="InterPro" id="IPR003516">
    <property type="entry name" value="FANCA"/>
</dbReference>
<dbReference type="OMA" id="CRNEEST"/>
<keyword evidence="4" id="KW-1185">Reference proteome</keyword>
<proteinExistence type="predicted"/>
<dbReference type="Proteomes" id="UP000198287">
    <property type="component" value="Unassembled WGS sequence"/>
</dbReference>
<dbReference type="GO" id="GO:0036297">
    <property type="term" value="P:interstrand cross-link repair"/>
    <property type="evidence" value="ECO:0007669"/>
    <property type="project" value="InterPro"/>
</dbReference>
<dbReference type="OrthoDB" id="2287188at2759"/>
<evidence type="ECO:0000259" key="2">
    <source>
        <dbReference type="Pfam" id="PF24781"/>
    </source>
</evidence>
<protein>
    <submittedName>
        <fullName evidence="3">Fanconi anemia group A protein</fullName>
    </submittedName>
</protein>
<feature type="domain" description="Fanconi anaemia group A protein N-terminal" evidence="1">
    <location>
        <begin position="120"/>
        <end position="471"/>
    </location>
</feature>
<evidence type="ECO:0000259" key="1">
    <source>
        <dbReference type="Pfam" id="PF15865"/>
    </source>
</evidence>
<dbReference type="PANTHER" id="PTHR12047:SF2">
    <property type="entry name" value="FANCONI ANEMIA GROUP A PROTEIN"/>
    <property type="match status" value="1"/>
</dbReference>
<dbReference type="Pfam" id="PF15865">
    <property type="entry name" value="Fanconi_A_N"/>
    <property type="match status" value="1"/>
</dbReference>
<dbReference type="STRING" id="158441.A0A226DPQ1"/>
<sequence>MHPNRVANLYILCEKERETQPHVLREDFIPVYVANLLRDKLCRNEESTVVHQPPAQISLSFDQWGEDSLMEEYVDFEGSFLLPNQTLDFVHRVLKFAKEATELLQVDSRKILDCVVEQLEFPCLELLWLLDVKYRIASLSSYLMTLKSPHKVQHIQRQFLALCFSPSVHFNSCTRDRYQCVLEHFFHTFLICGYCNPGRPSILESLQATVFEILFQLSTNLVTSTKGVSEMNRQFILEVIKEAYVPNSVKKKYLSHQLNHLLTAPSSDVGAKFYTLDEVIQYQEKLAEDSRKNDDRVAILSDVIHVMISEPMLPEDVFQALSTSIRNGSRNWDNILFLITAWIGRLEFEAASVLKKMINILMREGVQSQNEELVSLAFILARHCSLVAPTTPKIFPRYQIWYSETFSEPYSPAKDVDTFTFLSNLLTRWIPFEPSCFLQTQAIFRPFIPKTEECRAMWKLYEDLARKRVAEYNEVEEAMALEPNLNNPLLHDVEMAIKDYERTRKIPLSLGQMFLFNKKYFTDQFVPALLRKPPGTVTSDARLRLIEALNQKGHIPREMYAAYKTPK</sequence>
<dbReference type="InterPro" id="IPR055386">
    <property type="entry name" value="FANCA_helical"/>
</dbReference>
<dbReference type="InterPro" id="IPR031729">
    <property type="entry name" value="Fanconi_A_N"/>
</dbReference>
<dbReference type="AlphaFoldDB" id="A0A226DPQ1"/>
<dbReference type="Pfam" id="PF24781">
    <property type="entry name" value="FANCA_helical"/>
    <property type="match status" value="1"/>
</dbReference>
<organism evidence="3 4">
    <name type="scientific">Folsomia candida</name>
    <name type="common">Springtail</name>
    <dbReference type="NCBI Taxonomy" id="158441"/>
    <lineage>
        <taxon>Eukaryota</taxon>
        <taxon>Metazoa</taxon>
        <taxon>Ecdysozoa</taxon>
        <taxon>Arthropoda</taxon>
        <taxon>Hexapoda</taxon>
        <taxon>Collembola</taxon>
        <taxon>Entomobryomorpha</taxon>
        <taxon>Isotomoidea</taxon>
        <taxon>Isotomidae</taxon>
        <taxon>Proisotominae</taxon>
        <taxon>Folsomia</taxon>
    </lineage>
</organism>
<comment type="caution">
    <text evidence="3">The sequence shown here is derived from an EMBL/GenBank/DDBJ whole genome shotgun (WGS) entry which is preliminary data.</text>
</comment>
<accession>A0A226DPQ1</accession>
<name>A0A226DPQ1_FOLCA</name>
<evidence type="ECO:0000313" key="4">
    <source>
        <dbReference type="Proteomes" id="UP000198287"/>
    </source>
</evidence>
<gene>
    <name evidence="3" type="ORF">Fcan01_18554</name>
</gene>
<dbReference type="PANTHER" id="PTHR12047">
    <property type="entry name" value="FANCONI ANEMIA GROUP A PROTEIN"/>
    <property type="match status" value="1"/>
</dbReference>
<reference evidence="3 4" key="1">
    <citation type="submission" date="2015-12" db="EMBL/GenBank/DDBJ databases">
        <title>The genome of Folsomia candida.</title>
        <authorList>
            <person name="Faddeeva A."/>
            <person name="Derks M.F."/>
            <person name="Anvar Y."/>
            <person name="Smit S."/>
            <person name="Van Straalen N."/>
            <person name="Roelofs D."/>
        </authorList>
    </citation>
    <scope>NUCLEOTIDE SEQUENCE [LARGE SCALE GENOMIC DNA]</scope>
    <source>
        <strain evidence="3 4">VU population</strain>
        <tissue evidence="3">Whole body</tissue>
    </source>
</reference>
<dbReference type="GO" id="GO:0043240">
    <property type="term" value="C:Fanconi anaemia nuclear complex"/>
    <property type="evidence" value="ECO:0007669"/>
    <property type="project" value="InterPro"/>
</dbReference>
<dbReference type="EMBL" id="LNIX01000014">
    <property type="protein sequence ID" value="OXA47060.1"/>
    <property type="molecule type" value="Genomic_DNA"/>
</dbReference>
<evidence type="ECO:0000313" key="3">
    <source>
        <dbReference type="EMBL" id="OXA47060.1"/>
    </source>
</evidence>
<feature type="domain" description="Fanconi anaemia group A protein helical" evidence="2">
    <location>
        <begin position="491"/>
        <end position="565"/>
    </location>
</feature>